<organism evidence="1 2">
    <name type="scientific">Sphagnum jensenii</name>
    <dbReference type="NCBI Taxonomy" id="128206"/>
    <lineage>
        <taxon>Eukaryota</taxon>
        <taxon>Viridiplantae</taxon>
        <taxon>Streptophyta</taxon>
        <taxon>Embryophyta</taxon>
        <taxon>Bryophyta</taxon>
        <taxon>Sphagnophytina</taxon>
        <taxon>Sphagnopsida</taxon>
        <taxon>Sphagnales</taxon>
        <taxon>Sphagnaceae</taxon>
        <taxon>Sphagnum</taxon>
    </lineage>
</organism>
<evidence type="ECO:0000313" key="1">
    <source>
        <dbReference type="EMBL" id="CAK9263076.1"/>
    </source>
</evidence>
<protein>
    <submittedName>
        <fullName evidence="1">Uncharacterized protein</fullName>
    </submittedName>
</protein>
<gene>
    <name evidence="1" type="ORF">CSSPJE1EN1_LOCUS8554</name>
</gene>
<evidence type="ECO:0000313" key="2">
    <source>
        <dbReference type="Proteomes" id="UP001497444"/>
    </source>
</evidence>
<keyword evidence="2" id="KW-1185">Reference proteome</keyword>
<reference evidence="1" key="1">
    <citation type="submission" date="2024-02" db="EMBL/GenBank/DDBJ databases">
        <authorList>
            <consortium name="ELIXIR-Norway"/>
            <consortium name="Elixir Norway"/>
        </authorList>
    </citation>
    <scope>NUCLEOTIDE SEQUENCE</scope>
</reference>
<sequence>MQQAVVKGSDGIASSEKTTVLWYYLTMVRVQFLGFGSEDYQWVSIKNAVWQRSFPCETIKACGCSSW</sequence>
<dbReference type="Gene3D" id="2.40.50.40">
    <property type="match status" value="1"/>
</dbReference>
<accession>A0ABP0W8F7</accession>
<dbReference type="Proteomes" id="UP001497444">
    <property type="component" value="Chromosome 15"/>
</dbReference>
<proteinExistence type="predicted"/>
<dbReference type="EMBL" id="OZ020110">
    <property type="protein sequence ID" value="CAK9263076.1"/>
    <property type="molecule type" value="Genomic_DNA"/>
</dbReference>
<name>A0ABP0W8F7_9BRYO</name>